<feature type="transmembrane region" description="Helical" evidence="7">
    <location>
        <begin position="183"/>
        <end position="210"/>
    </location>
</feature>
<comment type="caution">
    <text evidence="9">The sequence shown here is derived from an EMBL/GenBank/DDBJ whole genome shotgun (WGS) entry which is preliminary data.</text>
</comment>
<feature type="transmembrane region" description="Helical" evidence="7">
    <location>
        <begin position="20"/>
        <end position="44"/>
    </location>
</feature>
<feature type="compositionally biased region" description="Basic and acidic residues" evidence="6">
    <location>
        <begin position="336"/>
        <end position="345"/>
    </location>
</feature>
<comment type="similarity">
    <text evidence="5">Belongs to the SAT4 family.</text>
</comment>
<keyword evidence="2 7" id="KW-0812">Transmembrane</keyword>
<evidence type="ECO:0000256" key="6">
    <source>
        <dbReference type="SAM" id="MobiDB-lite"/>
    </source>
</evidence>
<evidence type="ECO:0000256" key="3">
    <source>
        <dbReference type="ARBA" id="ARBA00022989"/>
    </source>
</evidence>
<reference evidence="9 10" key="1">
    <citation type="submission" date="2017-07" db="EMBL/GenBank/DDBJ databases">
        <title>Genome sequence of the Sordaria macrospora wild type strain R19027.</title>
        <authorList>
            <person name="Nowrousian M."/>
            <person name="Teichert I."/>
            <person name="Kueck U."/>
        </authorList>
    </citation>
    <scope>NUCLEOTIDE SEQUENCE [LARGE SCALE GENOMIC DNA]</scope>
    <source>
        <strain evidence="9 10">R19027</strain>
        <tissue evidence="9">Mycelium</tissue>
    </source>
</reference>
<feature type="transmembrane region" description="Helical" evidence="7">
    <location>
        <begin position="249"/>
        <end position="274"/>
    </location>
</feature>
<feature type="domain" description="Rhodopsin" evidence="8">
    <location>
        <begin position="40"/>
        <end position="280"/>
    </location>
</feature>
<dbReference type="AlphaFoldDB" id="A0A8S8ZJU0"/>
<evidence type="ECO:0000256" key="1">
    <source>
        <dbReference type="ARBA" id="ARBA00004141"/>
    </source>
</evidence>
<keyword evidence="4 7" id="KW-0472">Membrane</keyword>
<dbReference type="EMBL" id="NMPR01000149">
    <property type="protein sequence ID" value="KAA8629106.1"/>
    <property type="molecule type" value="Genomic_DNA"/>
</dbReference>
<dbReference type="PANTHER" id="PTHR33048">
    <property type="entry name" value="PTH11-LIKE INTEGRAL MEMBRANE PROTEIN (AFU_ORTHOLOGUE AFUA_5G11245)"/>
    <property type="match status" value="1"/>
</dbReference>
<gene>
    <name evidence="9" type="ORF">SMACR_00034</name>
</gene>
<dbReference type="Pfam" id="PF20684">
    <property type="entry name" value="Fung_rhodopsin"/>
    <property type="match status" value="1"/>
</dbReference>
<feature type="transmembrane region" description="Helical" evidence="7">
    <location>
        <begin position="110"/>
        <end position="131"/>
    </location>
</feature>
<evidence type="ECO:0000313" key="9">
    <source>
        <dbReference type="EMBL" id="KAA8629106.1"/>
    </source>
</evidence>
<dbReference type="InterPro" id="IPR052337">
    <property type="entry name" value="SAT4-like"/>
</dbReference>
<evidence type="ECO:0000313" key="10">
    <source>
        <dbReference type="Proteomes" id="UP000433876"/>
    </source>
</evidence>
<feature type="transmembrane region" description="Helical" evidence="7">
    <location>
        <begin position="222"/>
        <end position="243"/>
    </location>
</feature>
<organism evidence="9 10">
    <name type="scientific">Sordaria macrospora</name>
    <dbReference type="NCBI Taxonomy" id="5147"/>
    <lineage>
        <taxon>Eukaryota</taxon>
        <taxon>Fungi</taxon>
        <taxon>Dikarya</taxon>
        <taxon>Ascomycota</taxon>
        <taxon>Pezizomycotina</taxon>
        <taxon>Sordariomycetes</taxon>
        <taxon>Sordariomycetidae</taxon>
        <taxon>Sordariales</taxon>
        <taxon>Sordariaceae</taxon>
        <taxon>Sordaria</taxon>
    </lineage>
</organism>
<evidence type="ECO:0000259" key="8">
    <source>
        <dbReference type="Pfam" id="PF20684"/>
    </source>
</evidence>
<protein>
    <recommendedName>
        <fullName evidence="8">Rhodopsin domain-containing protein</fullName>
    </recommendedName>
</protein>
<dbReference type="VEuPathDB" id="FungiDB:SMAC_00034"/>
<comment type="subcellular location">
    <subcellularLocation>
        <location evidence="1">Membrane</location>
        <topology evidence="1">Multi-pass membrane protein</topology>
    </subcellularLocation>
</comment>
<dbReference type="PANTHER" id="PTHR33048:SF92">
    <property type="entry name" value="INTEGRAL MEMBRANE PROTEIN"/>
    <property type="match status" value="1"/>
</dbReference>
<evidence type="ECO:0000256" key="2">
    <source>
        <dbReference type="ARBA" id="ARBA00022692"/>
    </source>
</evidence>
<feature type="transmembrane region" description="Helical" evidence="7">
    <location>
        <begin position="56"/>
        <end position="77"/>
    </location>
</feature>
<evidence type="ECO:0000256" key="5">
    <source>
        <dbReference type="ARBA" id="ARBA00038359"/>
    </source>
</evidence>
<dbReference type="InterPro" id="IPR049326">
    <property type="entry name" value="Rhodopsin_dom_fungi"/>
</dbReference>
<name>A0A8S8ZJU0_SORMA</name>
<feature type="transmembrane region" description="Helical" evidence="7">
    <location>
        <begin position="143"/>
        <end position="171"/>
    </location>
</feature>
<evidence type="ECO:0000256" key="4">
    <source>
        <dbReference type="ARBA" id="ARBA00023136"/>
    </source>
</evidence>
<accession>A0A8S8ZJU0</accession>
<dbReference type="Proteomes" id="UP000433876">
    <property type="component" value="Unassembled WGS sequence"/>
</dbReference>
<sequence length="354" mass="38939">MQPEAQHTEEPSSMGTSTAVPMMFGSLITYQVLSLFFVCLRFYGNRIAKAPWYVDDYVLIFSWFLKLAYVFLVLWLARFASNGVPFDYLFTQGINYLKDKPPTLLRLTPVMAMLGTVETVAPKLSFLLTLLRLVVKPCQRQALWVSITLSTVTAIPLVFLLFFMCGLGFFGEGSTMCISPKVVFGYTGFACAVRIFMDLTLSIFPLKVVWGLNMNKHQKLTLGFAISFGFIAIAKTALCSQLQGTTNPYEIAVVLVLSQAEVSATIIAACVPFCRPLVKKLTSREQASKELCGSGGSTAPCRPCRPLPMGRVKTYYHEKAQKAAGHRRLGSLGESSDAKGDKDYKGGYSPGTAV</sequence>
<feature type="region of interest" description="Disordered" evidence="6">
    <location>
        <begin position="320"/>
        <end position="354"/>
    </location>
</feature>
<proteinExistence type="inferred from homology"/>
<keyword evidence="3 7" id="KW-1133">Transmembrane helix</keyword>
<dbReference type="GO" id="GO:0016020">
    <property type="term" value="C:membrane"/>
    <property type="evidence" value="ECO:0007669"/>
    <property type="project" value="UniProtKB-SubCell"/>
</dbReference>
<evidence type="ECO:0000256" key="7">
    <source>
        <dbReference type="SAM" id="Phobius"/>
    </source>
</evidence>